<keyword evidence="3" id="KW-1185">Reference proteome</keyword>
<dbReference type="AlphaFoldDB" id="A0A9W8QX65"/>
<dbReference type="Gene3D" id="2.30.40.10">
    <property type="entry name" value="Urease, subunit C, domain 1"/>
    <property type="match status" value="1"/>
</dbReference>
<dbReference type="PANTHER" id="PTHR22642:SF2">
    <property type="entry name" value="PROTEIN LONG AFTER FAR-RED 3"/>
    <property type="match status" value="1"/>
</dbReference>
<evidence type="ECO:0000313" key="2">
    <source>
        <dbReference type="EMBL" id="KAJ4178837.1"/>
    </source>
</evidence>
<accession>A0A9W8QX65</accession>
<dbReference type="InterPro" id="IPR033932">
    <property type="entry name" value="YtcJ-like"/>
</dbReference>
<dbReference type="InterPro" id="IPR032466">
    <property type="entry name" value="Metal_Hydrolase"/>
</dbReference>
<reference evidence="2" key="1">
    <citation type="submission" date="2022-09" db="EMBL/GenBank/DDBJ databases">
        <title>Fusarium specimens isolated from Avocado Roots.</title>
        <authorList>
            <person name="Stajich J."/>
            <person name="Roper C."/>
            <person name="Heimlech-Rivalta G."/>
        </authorList>
    </citation>
    <scope>NUCLEOTIDE SEQUENCE</scope>
    <source>
        <strain evidence="2">A02</strain>
    </source>
</reference>
<dbReference type="InterPro" id="IPR011059">
    <property type="entry name" value="Metal-dep_hydrolase_composite"/>
</dbReference>
<organism evidence="2 3">
    <name type="scientific">Fusarium falciforme</name>
    <dbReference type="NCBI Taxonomy" id="195108"/>
    <lineage>
        <taxon>Eukaryota</taxon>
        <taxon>Fungi</taxon>
        <taxon>Dikarya</taxon>
        <taxon>Ascomycota</taxon>
        <taxon>Pezizomycotina</taxon>
        <taxon>Sordariomycetes</taxon>
        <taxon>Hypocreomycetidae</taxon>
        <taxon>Hypocreales</taxon>
        <taxon>Nectriaceae</taxon>
        <taxon>Fusarium</taxon>
        <taxon>Fusarium solani species complex</taxon>
    </lineage>
</organism>
<dbReference type="Gene3D" id="3.20.20.140">
    <property type="entry name" value="Metal-dependent hydrolases"/>
    <property type="match status" value="1"/>
</dbReference>
<dbReference type="SUPFAM" id="SSF51556">
    <property type="entry name" value="Metallo-dependent hydrolases"/>
    <property type="match status" value="1"/>
</dbReference>
<sequence>MDADILIRAKCVVTLYPEDSELQAISIRNGYINAVSRDAHGLDDCVGPNTLVIDEPGSTVLPALDDTHTHLMVAGLSQFDVPVHTAHSVDEMLAMLRTRAAQVEPGNWITTTWNWLEYNLKEQRLPTAQELDSVSAAHPIVVRRGGHNLVANSLALKLGGITDDTLSPAGGKIGRDDRGRLDGHLQDAAMAGVMRAMPAPSLNKRIAGLEHASASYAATGIGCVRDCAVPVEDLDLLKQTHDAGKLHVRVRALVSTMGMNSAAQVTKLLDKMEAWRHQQFDPWLSIWGVKFIFDGGLEANATEEPYIGRPDEGCCGADVGNFRGALIWDEDELFRAMDVVVRRGWRVGTHAFGDRAVRVLLDVYERLLRDHPHLPPNTLVMEHGGLARSDQRSRAISLGIPCTIQHPLIHDAAAFEILYLGRERVARCFPARGWLDAGGLVAGGSDYPVGVYGPMRSVWGMTTRQTVAGIMGPEHAIRIEEGIAMHTTLATTLLGESDTRGTIAPGRFADLTIWPWNPLSAQDPSDLRDLLPLYTIVGGKLKHSPPKDT</sequence>
<dbReference type="Gene3D" id="3.10.310.70">
    <property type="match status" value="1"/>
</dbReference>
<dbReference type="SUPFAM" id="SSF51338">
    <property type="entry name" value="Composite domain of metallo-dependent hydrolases"/>
    <property type="match status" value="1"/>
</dbReference>
<comment type="caution">
    <text evidence="2">The sequence shown here is derived from an EMBL/GenBank/DDBJ whole genome shotgun (WGS) entry which is preliminary data.</text>
</comment>
<dbReference type="Pfam" id="PF07969">
    <property type="entry name" value="Amidohydro_3"/>
    <property type="match status" value="1"/>
</dbReference>
<dbReference type="GO" id="GO:0016810">
    <property type="term" value="F:hydrolase activity, acting on carbon-nitrogen (but not peptide) bonds"/>
    <property type="evidence" value="ECO:0007669"/>
    <property type="project" value="InterPro"/>
</dbReference>
<feature type="domain" description="Amidohydrolase 3" evidence="1">
    <location>
        <begin position="52"/>
        <end position="540"/>
    </location>
</feature>
<dbReference type="Proteomes" id="UP001152087">
    <property type="component" value="Unassembled WGS sequence"/>
</dbReference>
<dbReference type="EMBL" id="JAOQAV010000067">
    <property type="protein sequence ID" value="KAJ4178837.1"/>
    <property type="molecule type" value="Genomic_DNA"/>
</dbReference>
<evidence type="ECO:0000313" key="3">
    <source>
        <dbReference type="Proteomes" id="UP001152087"/>
    </source>
</evidence>
<dbReference type="InterPro" id="IPR013108">
    <property type="entry name" value="Amidohydro_3"/>
</dbReference>
<dbReference type="CDD" id="cd01300">
    <property type="entry name" value="YtcJ_like"/>
    <property type="match status" value="1"/>
</dbReference>
<name>A0A9W8QX65_9HYPO</name>
<evidence type="ECO:0000259" key="1">
    <source>
        <dbReference type="Pfam" id="PF07969"/>
    </source>
</evidence>
<protein>
    <recommendedName>
        <fullName evidence="1">Amidohydrolase 3 domain-containing protein</fullName>
    </recommendedName>
</protein>
<dbReference type="PANTHER" id="PTHR22642">
    <property type="entry name" value="IMIDAZOLONEPROPIONASE"/>
    <property type="match status" value="1"/>
</dbReference>
<gene>
    <name evidence="2" type="ORF">NW755_012952</name>
</gene>
<proteinExistence type="predicted"/>